<dbReference type="Proteomes" id="UP000000305">
    <property type="component" value="Unassembled WGS sequence"/>
</dbReference>
<feature type="compositionally biased region" description="Basic residues" evidence="1">
    <location>
        <begin position="14"/>
        <end position="25"/>
    </location>
</feature>
<dbReference type="AlphaFoldDB" id="E9HT61"/>
<keyword evidence="3" id="KW-1185">Reference proteome</keyword>
<reference evidence="2 3" key="1">
    <citation type="journal article" date="2011" name="Science">
        <title>The ecoresponsive genome of Daphnia pulex.</title>
        <authorList>
            <person name="Colbourne J.K."/>
            <person name="Pfrender M.E."/>
            <person name="Gilbert D."/>
            <person name="Thomas W.K."/>
            <person name="Tucker A."/>
            <person name="Oakley T.H."/>
            <person name="Tokishita S."/>
            <person name="Aerts A."/>
            <person name="Arnold G.J."/>
            <person name="Basu M.K."/>
            <person name="Bauer D.J."/>
            <person name="Caceres C.E."/>
            <person name="Carmel L."/>
            <person name="Casola C."/>
            <person name="Choi J.H."/>
            <person name="Detter J.C."/>
            <person name="Dong Q."/>
            <person name="Dusheyko S."/>
            <person name="Eads B.D."/>
            <person name="Frohlich T."/>
            <person name="Geiler-Samerotte K.A."/>
            <person name="Gerlach D."/>
            <person name="Hatcher P."/>
            <person name="Jogdeo S."/>
            <person name="Krijgsveld J."/>
            <person name="Kriventseva E.V."/>
            <person name="Kultz D."/>
            <person name="Laforsch C."/>
            <person name="Lindquist E."/>
            <person name="Lopez J."/>
            <person name="Manak J.R."/>
            <person name="Muller J."/>
            <person name="Pangilinan J."/>
            <person name="Patwardhan R.P."/>
            <person name="Pitluck S."/>
            <person name="Pritham E.J."/>
            <person name="Rechtsteiner A."/>
            <person name="Rho M."/>
            <person name="Rogozin I.B."/>
            <person name="Sakarya O."/>
            <person name="Salamov A."/>
            <person name="Schaack S."/>
            <person name="Shapiro H."/>
            <person name="Shiga Y."/>
            <person name="Skalitzky C."/>
            <person name="Smith Z."/>
            <person name="Souvorov A."/>
            <person name="Sung W."/>
            <person name="Tang Z."/>
            <person name="Tsuchiya D."/>
            <person name="Tu H."/>
            <person name="Vos H."/>
            <person name="Wang M."/>
            <person name="Wolf Y.I."/>
            <person name="Yamagata H."/>
            <person name="Yamada T."/>
            <person name="Ye Y."/>
            <person name="Shaw J.R."/>
            <person name="Andrews J."/>
            <person name="Crease T.J."/>
            <person name="Tang H."/>
            <person name="Lucas S.M."/>
            <person name="Robertson H.M."/>
            <person name="Bork P."/>
            <person name="Koonin E.V."/>
            <person name="Zdobnov E.M."/>
            <person name="Grigoriev I.V."/>
            <person name="Lynch M."/>
            <person name="Boore J.L."/>
        </authorList>
    </citation>
    <scope>NUCLEOTIDE SEQUENCE [LARGE SCALE GENOMIC DNA]</scope>
</reference>
<evidence type="ECO:0000313" key="2">
    <source>
        <dbReference type="EMBL" id="EFX65061.1"/>
    </source>
</evidence>
<sequence>MTKRIISRTERDKKSLRRKQSPARRVRTETPTFCNNAASARSGQHGSPEDGSVCFTKRPPGTSWRLHPPTKGGHRLRTVPKPGTASDPVTSELLSVIAETRHQQLSIHHLPRRARHQHQKWFLSVRQQGLVETAAKQTVRRNSLRSAKDPEPGKGKNPRIEPVNLSDELKRLFSDADRAEEGLLKETPIPIPATTQAQEPVAEQTATEAILSRRKRQGIDSASESEKELILRAEDEEEALKSTAHQTLPQDKAVQKLAEAANNFELVEPLPSIIEIEIQTSPKENPDGTINLRGSRPSSRASDRYPSGLPPIITKGNPNRPQQSPKIGVTVDELLGKAGARQSPEMPPPELGRIQFDPKEKTLTEVVKEKFAQYDAEIQAIAGGIQRQTHKWLWS</sequence>
<proteinExistence type="predicted"/>
<feature type="region of interest" description="Disordered" evidence="1">
    <location>
        <begin position="1"/>
        <end position="87"/>
    </location>
</feature>
<feature type="compositionally biased region" description="Polar residues" evidence="1">
    <location>
        <begin position="29"/>
        <end position="45"/>
    </location>
</feature>
<feature type="region of interest" description="Disordered" evidence="1">
    <location>
        <begin position="136"/>
        <end position="167"/>
    </location>
</feature>
<feature type="region of interest" description="Disordered" evidence="1">
    <location>
        <begin position="182"/>
        <end position="206"/>
    </location>
</feature>
<organism evidence="2 3">
    <name type="scientific">Daphnia pulex</name>
    <name type="common">Water flea</name>
    <dbReference type="NCBI Taxonomy" id="6669"/>
    <lineage>
        <taxon>Eukaryota</taxon>
        <taxon>Metazoa</taxon>
        <taxon>Ecdysozoa</taxon>
        <taxon>Arthropoda</taxon>
        <taxon>Crustacea</taxon>
        <taxon>Branchiopoda</taxon>
        <taxon>Diplostraca</taxon>
        <taxon>Cladocera</taxon>
        <taxon>Anomopoda</taxon>
        <taxon>Daphniidae</taxon>
        <taxon>Daphnia</taxon>
    </lineage>
</organism>
<name>E9HT61_DAPPU</name>
<feature type="region of interest" description="Disordered" evidence="1">
    <location>
        <begin position="279"/>
        <end position="326"/>
    </location>
</feature>
<dbReference type="InParanoid" id="E9HT61"/>
<dbReference type="KEGG" id="dpx:DAPPUDRAFT_117579"/>
<evidence type="ECO:0000256" key="1">
    <source>
        <dbReference type="SAM" id="MobiDB-lite"/>
    </source>
</evidence>
<feature type="compositionally biased region" description="Polar residues" evidence="1">
    <location>
        <begin position="316"/>
        <end position="325"/>
    </location>
</feature>
<protein>
    <submittedName>
        <fullName evidence="2">Uncharacterized protein</fullName>
    </submittedName>
</protein>
<evidence type="ECO:0000313" key="3">
    <source>
        <dbReference type="Proteomes" id="UP000000305"/>
    </source>
</evidence>
<gene>
    <name evidence="2" type="ORF">DAPPUDRAFT_117579</name>
</gene>
<dbReference type="eggNOG" id="ENOG502RVV2">
    <property type="taxonomic scope" value="Eukaryota"/>
</dbReference>
<accession>E9HT61</accession>
<dbReference type="HOGENOM" id="CLU_698812_0_0_1"/>
<dbReference type="EMBL" id="GL732765">
    <property type="protein sequence ID" value="EFX65061.1"/>
    <property type="molecule type" value="Genomic_DNA"/>
</dbReference>